<dbReference type="SMART" id="SM00507">
    <property type="entry name" value="HNHc"/>
    <property type="match status" value="1"/>
</dbReference>
<accession>A0ABV9HVJ3</accession>
<evidence type="ECO:0000259" key="3">
    <source>
        <dbReference type="SMART" id="SM00507"/>
    </source>
</evidence>
<dbReference type="RefSeq" id="WP_379978398.1">
    <property type="nucleotide sequence ID" value="NZ_JBHSFV010000005.1"/>
</dbReference>
<dbReference type="Proteomes" id="UP001596043">
    <property type="component" value="Unassembled WGS sequence"/>
</dbReference>
<feature type="compositionally biased region" description="Basic and acidic residues" evidence="2">
    <location>
        <begin position="837"/>
        <end position="857"/>
    </location>
</feature>
<dbReference type="Pfam" id="PF03235">
    <property type="entry name" value="GmrSD_N"/>
    <property type="match status" value="2"/>
</dbReference>
<dbReference type="CDD" id="cd00085">
    <property type="entry name" value="HNHc"/>
    <property type="match status" value="1"/>
</dbReference>
<keyword evidence="1" id="KW-0175">Coiled coil</keyword>
<evidence type="ECO:0000256" key="1">
    <source>
        <dbReference type="SAM" id="Coils"/>
    </source>
</evidence>
<dbReference type="PANTHER" id="PTHR39639">
    <property type="entry name" value="CHROMOSOME 16, WHOLE GENOME SHOTGUN SEQUENCE"/>
    <property type="match status" value="1"/>
</dbReference>
<gene>
    <name evidence="4" type="ORF">ACFO3O_09660</name>
</gene>
<evidence type="ECO:0000256" key="2">
    <source>
        <dbReference type="SAM" id="MobiDB-lite"/>
    </source>
</evidence>
<dbReference type="PANTHER" id="PTHR39639:SF1">
    <property type="entry name" value="DUF262 DOMAIN-CONTAINING PROTEIN"/>
    <property type="match status" value="1"/>
</dbReference>
<reference evidence="5" key="1">
    <citation type="journal article" date="2019" name="Int. J. Syst. Evol. Microbiol.">
        <title>The Global Catalogue of Microorganisms (GCM) 10K type strain sequencing project: providing services to taxonomists for standard genome sequencing and annotation.</title>
        <authorList>
            <consortium name="The Broad Institute Genomics Platform"/>
            <consortium name="The Broad Institute Genome Sequencing Center for Infectious Disease"/>
            <person name="Wu L."/>
            <person name="Ma J."/>
        </authorList>
    </citation>
    <scope>NUCLEOTIDE SEQUENCE [LARGE SCALE GENOMIC DNA]</scope>
    <source>
        <strain evidence="5">YJ-61-S</strain>
    </source>
</reference>
<sequence>MENKEQLFEKIFKQHLKIETYSQSIDSLYSPRLKNRIDYKPYYQRNYVWDNNKATYFIESILIGTEVPPLIFFDNNKNIEIIDGRQRFETILRFMDNQFSLSTKGLKILRQLGKKTFSELAKTDNEILDNFLDAKIRIINFTLVNEPPLDDYLADRVKKEIFSRYNTGITPLKKSEVDNAKYDEDELSNEFKDILNNDLALRKKIYNTFFKPTKNKKDNPPVEDIMSFIRRFLILPMYPIKSYASGGGRTEILTLLYEVFSNNTDDCKLVISDFLKKLDYISKIKEYSENNHLKNNRLALETILWGLGVLDQENISINFDNDFIVKASNYINEHISEYSTEDYQFNKIVLARFNATTNFLSQFSKKNLDIYIVADSDKKEELKELRKPKDTTTALSELESLRLNKPEPSRNSIDDIVRTMQRRRFLVRPSYQRQEVINPTKASSIIESILLDIKLPPIFVFKRNDGINEVIDGQQRLLTILGFIGEKYLSENDELTVSKNHSFYLRKLRILKELDGSKFSDLTDEQQGKILDFQLYIIEIDENQNPHFDPIDLFIRLNDKPYPIRVNSFEMWNSWVDNSIIDEIKKLTSDLKPWFYLKQLSRKSDRDRMESEELLTSLIYLDYSLNHSNSYKGLDIFQKTDRINARIGNKATITSVFQEVSENDDAKKNYFKSVKNIKSFVKKVKFVLIDRDVDVEIQEFLKAELDTLFKANKENKFFRRTMQDFYILWFVLNDINFEMVKHHRINLKNEIIDIFSYMKDIPLENQEKNNGFEVFSKMISDLKDKYKKQERKLKLTEKEKREFIKEQNNISPFSGAPVFVGDDIEVDHIDSLATGGDDEKNNLQILHKDENREKSAK</sequence>
<evidence type="ECO:0000313" key="4">
    <source>
        <dbReference type="EMBL" id="MFC4634172.1"/>
    </source>
</evidence>
<name>A0ABV9HVJ3_9FLAO</name>
<evidence type="ECO:0000313" key="5">
    <source>
        <dbReference type="Proteomes" id="UP001596043"/>
    </source>
</evidence>
<feature type="region of interest" description="Disordered" evidence="2">
    <location>
        <begin position="831"/>
        <end position="857"/>
    </location>
</feature>
<proteinExistence type="predicted"/>
<feature type="coiled-coil region" evidence="1">
    <location>
        <begin position="779"/>
        <end position="806"/>
    </location>
</feature>
<keyword evidence="5" id="KW-1185">Reference proteome</keyword>
<comment type="caution">
    <text evidence="4">The sequence shown here is derived from an EMBL/GenBank/DDBJ whole genome shotgun (WGS) entry which is preliminary data.</text>
</comment>
<protein>
    <submittedName>
        <fullName evidence="4">DUF262 domain-containing protein</fullName>
    </submittedName>
</protein>
<dbReference type="Pfam" id="PF01844">
    <property type="entry name" value="HNH"/>
    <property type="match status" value="1"/>
</dbReference>
<dbReference type="EMBL" id="JBHSFV010000005">
    <property type="protein sequence ID" value="MFC4634172.1"/>
    <property type="molecule type" value="Genomic_DNA"/>
</dbReference>
<organism evidence="4 5">
    <name type="scientific">Dokdonia ponticola</name>
    <dbReference type="NCBI Taxonomy" id="2041041"/>
    <lineage>
        <taxon>Bacteria</taxon>
        <taxon>Pseudomonadati</taxon>
        <taxon>Bacteroidota</taxon>
        <taxon>Flavobacteriia</taxon>
        <taxon>Flavobacteriales</taxon>
        <taxon>Flavobacteriaceae</taxon>
        <taxon>Dokdonia</taxon>
    </lineage>
</organism>
<dbReference type="InterPro" id="IPR004919">
    <property type="entry name" value="GmrSD_N"/>
</dbReference>
<dbReference type="InterPro" id="IPR002711">
    <property type="entry name" value="HNH"/>
</dbReference>
<dbReference type="Gene3D" id="1.10.30.50">
    <property type="match status" value="1"/>
</dbReference>
<dbReference type="InterPro" id="IPR003615">
    <property type="entry name" value="HNH_nuc"/>
</dbReference>
<feature type="domain" description="HNH nuclease" evidence="3">
    <location>
        <begin position="798"/>
        <end position="852"/>
    </location>
</feature>